<keyword evidence="2 6" id="KW-1003">Cell membrane</keyword>
<dbReference type="Pfam" id="PF09335">
    <property type="entry name" value="VTT_dom"/>
    <property type="match status" value="1"/>
</dbReference>
<comment type="similarity">
    <text evidence="6">Belongs to the TVP38/TMEM64 family.</text>
</comment>
<feature type="transmembrane region" description="Helical" evidence="6">
    <location>
        <begin position="37"/>
        <end position="60"/>
    </location>
</feature>
<evidence type="ECO:0000313" key="8">
    <source>
        <dbReference type="EMBL" id="RUQ32530.1"/>
    </source>
</evidence>
<accession>A0A433HW25</accession>
<proteinExistence type="inferred from homology"/>
<keyword evidence="3 6" id="KW-0812">Transmembrane</keyword>
<feature type="transmembrane region" description="Helical" evidence="6">
    <location>
        <begin position="72"/>
        <end position="93"/>
    </location>
</feature>
<feature type="transmembrane region" description="Helical" evidence="6">
    <location>
        <begin position="113"/>
        <end position="131"/>
    </location>
</feature>
<comment type="subcellular location">
    <subcellularLocation>
        <location evidence="1 6">Cell membrane</location>
        <topology evidence="1 6">Multi-pass membrane protein</topology>
    </subcellularLocation>
</comment>
<dbReference type="PANTHER" id="PTHR12677:SF59">
    <property type="entry name" value="GOLGI APPARATUS MEMBRANE PROTEIN TVP38-RELATED"/>
    <property type="match status" value="1"/>
</dbReference>
<feature type="transmembrane region" description="Helical" evidence="6">
    <location>
        <begin position="138"/>
        <end position="159"/>
    </location>
</feature>
<comment type="caution">
    <text evidence="8">The sequence shown here is derived from an EMBL/GenBank/DDBJ whole genome shotgun (WGS) entry which is preliminary data.</text>
</comment>
<name>A0A433HW25_9BACI</name>
<evidence type="ECO:0000256" key="5">
    <source>
        <dbReference type="ARBA" id="ARBA00023136"/>
    </source>
</evidence>
<dbReference type="RefSeq" id="WP_126862821.1">
    <property type="nucleotide sequence ID" value="NZ_JAUSTX010000002.1"/>
</dbReference>
<dbReference type="AlphaFoldDB" id="A0A433HW25"/>
<feature type="transmembrane region" description="Helical" evidence="6">
    <location>
        <begin position="179"/>
        <end position="201"/>
    </location>
</feature>
<dbReference type="OrthoDB" id="2381682at2"/>
<evidence type="ECO:0000256" key="3">
    <source>
        <dbReference type="ARBA" id="ARBA00022692"/>
    </source>
</evidence>
<evidence type="ECO:0000256" key="6">
    <source>
        <dbReference type="RuleBase" id="RU366058"/>
    </source>
</evidence>
<evidence type="ECO:0000256" key="2">
    <source>
        <dbReference type="ARBA" id="ARBA00022475"/>
    </source>
</evidence>
<gene>
    <name evidence="8" type="ORF">ELQ35_00035</name>
</gene>
<dbReference type="PANTHER" id="PTHR12677">
    <property type="entry name" value="GOLGI APPARATUS MEMBRANE PROTEIN TVP38-RELATED"/>
    <property type="match status" value="1"/>
</dbReference>
<sequence length="213" mass="24273">MKKWFIIVGYLLVIFIGFINREQILHWIQENDKTHLPLMFLFSAIIATIPIIPFTLFSALMGAKYGLFTGSMINWFGSVAASFIYFLLARYFLTGFFNVHLKKFKGIDKFHQMIEKNGFIAIFIARIVPVIPPPVVNIYSGVTGMAFLTYISATAIGKVPPTLFVAYSGGYILSSLPKFFAGAAIYLIFLTIIILFYKTWFNRQSHIKLKKIQ</sequence>
<dbReference type="InterPro" id="IPR032816">
    <property type="entry name" value="VTT_dom"/>
</dbReference>
<dbReference type="InterPro" id="IPR015414">
    <property type="entry name" value="TMEM64"/>
</dbReference>
<feature type="domain" description="VTT" evidence="7">
    <location>
        <begin position="52"/>
        <end position="169"/>
    </location>
</feature>
<reference evidence="8 9" key="1">
    <citation type="submission" date="2018-12" db="EMBL/GenBank/DDBJ databases">
        <title>Bacillus chawlae sp. nov., Bacillus glennii sp. nov., and Bacillus saganii sp. nov. Isolated from the Vehicle Assembly Building at Kennedy Space Center where the Viking Spacecraft were Assembled.</title>
        <authorList>
            <person name="Seuylemezian A."/>
            <person name="Vaishampayan P."/>
        </authorList>
    </citation>
    <scope>NUCLEOTIDE SEQUENCE [LARGE SCALE GENOMIC DNA]</scope>
    <source>
        <strain evidence="8 9">L5</strain>
    </source>
</reference>
<evidence type="ECO:0000256" key="1">
    <source>
        <dbReference type="ARBA" id="ARBA00004651"/>
    </source>
</evidence>
<evidence type="ECO:0000313" key="9">
    <source>
        <dbReference type="Proteomes" id="UP000267430"/>
    </source>
</evidence>
<organism evidence="8 9">
    <name type="scientific">Peribacillus cavernae</name>
    <dbReference type="NCBI Taxonomy" id="1674310"/>
    <lineage>
        <taxon>Bacteria</taxon>
        <taxon>Bacillati</taxon>
        <taxon>Bacillota</taxon>
        <taxon>Bacilli</taxon>
        <taxon>Bacillales</taxon>
        <taxon>Bacillaceae</taxon>
        <taxon>Peribacillus</taxon>
    </lineage>
</organism>
<dbReference type="EMBL" id="RYZZ01000001">
    <property type="protein sequence ID" value="RUQ32530.1"/>
    <property type="molecule type" value="Genomic_DNA"/>
</dbReference>
<keyword evidence="9" id="KW-1185">Reference proteome</keyword>
<evidence type="ECO:0000256" key="4">
    <source>
        <dbReference type="ARBA" id="ARBA00022989"/>
    </source>
</evidence>
<evidence type="ECO:0000259" key="7">
    <source>
        <dbReference type="Pfam" id="PF09335"/>
    </source>
</evidence>
<keyword evidence="4 6" id="KW-1133">Transmembrane helix</keyword>
<dbReference type="Proteomes" id="UP000267430">
    <property type="component" value="Unassembled WGS sequence"/>
</dbReference>
<dbReference type="GO" id="GO:0005886">
    <property type="term" value="C:plasma membrane"/>
    <property type="evidence" value="ECO:0007669"/>
    <property type="project" value="UniProtKB-SubCell"/>
</dbReference>
<keyword evidence="5 6" id="KW-0472">Membrane</keyword>
<protein>
    <recommendedName>
        <fullName evidence="6">TVP38/TMEM64 family membrane protein</fullName>
    </recommendedName>
</protein>